<dbReference type="InterPro" id="IPR037185">
    <property type="entry name" value="EmrE-like"/>
</dbReference>
<gene>
    <name evidence="11" type="ORF">TsocGM_15280</name>
</gene>
<comment type="similarity">
    <text evidence="7">Belongs to the drug/metabolite transporter (DMT) superfamily. Small multidrug resistance (SMR) (TC 2.A.7.1) family. Gdx/SugE subfamily.</text>
</comment>
<evidence type="ECO:0000256" key="3">
    <source>
        <dbReference type="ARBA" id="ARBA00022475"/>
    </source>
</evidence>
<evidence type="ECO:0000313" key="12">
    <source>
        <dbReference type="Proteomes" id="UP000280296"/>
    </source>
</evidence>
<dbReference type="PANTHER" id="PTHR30561:SF0">
    <property type="entry name" value="GUANIDINIUM EXPORTER"/>
    <property type="match status" value="1"/>
</dbReference>
<dbReference type="Pfam" id="PF00893">
    <property type="entry name" value="Multi_Drug_Res"/>
    <property type="match status" value="1"/>
</dbReference>
<evidence type="ECO:0000256" key="4">
    <source>
        <dbReference type="ARBA" id="ARBA00022692"/>
    </source>
</evidence>
<dbReference type="OrthoDB" id="21828at2"/>
<sequence>MAWILLVCAGLAEVGFTTCLKLSENFSKPVPSAGFLALSILSFALLTRAIQTIPLGTAYAVWTGIGAFGTAAIGIVFFKDPLSPARVVFLLVLIGSIIGLKVASTG</sequence>
<keyword evidence="5 10" id="KW-1133">Transmembrane helix</keyword>
<dbReference type="EMBL" id="RYZH01000029">
    <property type="protein sequence ID" value="RUL86850.1"/>
    <property type="molecule type" value="Genomic_DNA"/>
</dbReference>
<evidence type="ECO:0000256" key="8">
    <source>
        <dbReference type="ARBA" id="ARBA00039168"/>
    </source>
</evidence>
<dbReference type="InterPro" id="IPR045324">
    <property type="entry name" value="Small_multidrug_res"/>
</dbReference>
<keyword evidence="4 9" id="KW-0812">Transmembrane</keyword>
<keyword evidence="12" id="KW-1185">Reference proteome</keyword>
<accession>A0A432MHM1</accession>
<name>A0A432MHM1_9BACT</name>
<dbReference type="GO" id="GO:1990961">
    <property type="term" value="P:xenobiotic detoxification by transmembrane export across the plasma membrane"/>
    <property type="evidence" value="ECO:0007669"/>
    <property type="project" value="UniProtKB-ARBA"/>
</dbReference>
<dbReference type="Proteomes" id="UP000280296">
    <property type="component" value="Unassembled WGS sequence"/>
</dbReference>
<dbReference type="GO" id="GO:0022857">
    <property type="term" value="F:transmembrane transporter activity"/>
    <property type="evidence" value="ECO:0007669"/>
    <property type="project" value="InterPro"/>
</dbReference>
<dbReference type="RefSeq" id="WP_126726333.1">
    <property type="nucleotide sequence ID" value="NZ_RYZH01000029.1"/>
</dbReference>
<feature type="transmembrane region" description="Helical" evidence="10">
    <location>
        <begin position="29"/>
        <end position="47"/>
    </location>
</feature>
<evidence type="ECO:0000256" key="2">
    <source>
        <dbReference type="ARBA" id="ARBA00022448"/>
    </source>
</evidence>
<evidence type="ECO:0000313" key="11">
    <source>
        <dbReference type="EMBL" id="RUL86850.1"/>
    </source>
</evidence>
<evidence type="ECO:0000256" key="1">
    <source>
        <dbReference type="ARBA" id="ARBA00004651"/>
    </source>
</evidence>
<evidence type="ECO:0000256" key="10">
    <source>
        <dbReference type="SAM" id="Phobius"/>
    </source>
</evidence>
<keyword evidence="3" id="KW-1003">Cell membrane</keyword>
<keyword evidence="6 10" id="KW-0472">Membrane</keyword>
<feature type="transmembrane region" description="Helical" evidence="10">
    <location>
        <begin position="59"/>
        <end position="78"/>
    </location>
</feature>
<proteinExistence type="inferred from homology"/>
<comment type="subcellular location">
    <subcellularLocation>
        <location evidence="1 9">Cell membrane</location>
        <topology evidence="1 9">Multi-pass membrane protein</topology>
    </subcellularLocation>
</comment>
<evidence type="ECO:0000256" key="9">
    <source>
        <dbReference type="RuleBase" id="RU003942"/>
    </source>
</evidence>
<dbReference type="PANTHER" id="PTHR30561">
    <property type="entry name" value="SMR FAMILY PROTON-DEPENDENT DRUG EFFLUX TRANSPORTER SUGE"/>
    <property type="match status" value="1"/>
</dbReference>
<comment type="caution">
    <text evidence="11">The sequence shown here is derived from an EMBL/GenBank/DDBJ whole genome shotgun (WGS) entry which is preliminary data.</text>
</comment>
<reference evidence="11 12" key="1">
    <citation type="submission" date="2018-12" db="EMBL/GenBank/DDBJ databases">
        <authorList>
            <person name="Toschakov S.V."/>
        </authorList>
    </citation>
    <scope>NUCLEOTIDE SEQUENCE [LARGE SCALE GENOMIC DNA]</scope>
    <source>
        <strain evidence="11 12">GM2012</strain>
    </source>
</reference>
<keyword evidence="2" id="KW-0813">Transport</keyword>
<evidence type="ECO:0000256" key="7">
    <source>
        <dbReference type="ARBA" id="ARBA00038151"/>
    </source>
</evidence>
<protein>
    <recommendedName>
        <fullName evidence="8">Guanidinium exporter</fullName>
    </recommendedName>
</protein>
<evidence type="ECO:0000256" key="5">
    <source>
        <dbReference type="ARBA" id="ARBA00022989"/>
    </source>
</evidence>
<feature type="transmembrane region" description="Helical" evidence="10">
    <location>
        <begin position="84"/>
        <end position="103"/>
    </location>
</feature>
<organism evidence="11 12">
    <name type="scientific">Tautonia sociabilis</name>
    <dbReference type="NCBI Taxonomy" id="2080755"/>
    <lineage>
        <taxon>Bacteria</taxon>
        <taxon>Pseudomonadati</taxon>
        <taxon>Planctomycetota</taxon>
        <taxon>Planctomycetia</taxon>
        <taxon>Isosphaerales</taxon>
        <taxon>Isosphaeraceae</taxon>
        <taxon>Tautonia</taxon>
    </lineage>
</organism>
<dbReference type="InterPro" id="IPR000390">
    <property type="entry name" value="Small_drug/metabolite_transptr"/>
</dbReference>
<dbReference type="Gene3D" id="1.10.3730.20">
    <property type="match status" value="1"/>
</dbReference>
<reference evidence="11 12" key="2">
    <citation type="submission" date="2019-01" db="EMBL/GenBank/DDBJ databases">
        <title>Tautonia sociabilis, a novel thermotolerant planctomycete of Isosphaeraceae family, isolated from a 4000 m deep subterranean habitat.</title>
        <authorList>
            <person name="Kovaleva O.L."/>
            <person name="Elcheninov A.G."/>
            <person name="Van Heerden E."/>
            <person name="Toshchakov S.V."/>
            <person name="Novikov A."/>
            <person name="Bonch-Osmolovskaya E.A."/>
            <person name="Kublanov I.V."/>
        </authorList>
    </citation>
    <scope>NUCLEOTIDE SEQUENCE [LARGE SCALE GENOMIC DNA]</scope>
    <source>
        <strain evidence="11 12">GM2012</strain>
    </source>
</reference>
<dbReference type="SUPFAM" id="SSF103481">
    <property type="entry name" value="Multidrug resistance efflux transporter EmrE"/>
    <property type="match status" value="1"/>
</dbReference>
<evidence type="ECO:0000256" key="6">
    <source>
        <dbReference type="ARBA" id="ARBA00023136"/>
    </source>
</evidence>
<dbReference type="GO" id="GO:0005886">
    <property type="term" value="C:plasma membrane"/>
    <property type="evidence" value="ECO:0007669"/>
    <property type="project" value="UniProtKB-SubCell"/>
</dbReference>
<dbReference type="AlphaFoldDB" id="A0A432MHM1"/>
<dbReference type="FunFam" id="1.10.3730.20:FF:000001">
    <property type="entry name" value="Quaternary ammonium compound resistance transporter SugE"/>
    <property type="match status" value="1"/>
</dbReference>